<evidence type="ECO:0000313" key="7">
    <source>
        <dbReference type="EMBL" id="KAK3940077.1"/>
    </source>
</evidence>
<dbReference type="PROSITE" id="PS50118">
    <property type="entry name" value="HMG_BOX_2"/>
    <property type="match status" value="1"/>
</dbReference>
<feature type="compositionally biased region" description="Pro residues" evidence="4">
    <location>
        <begin position="491"/>
        <end position="500"/>
    </location>
</feature>
<evidence type="ECO:0000256" key="2">
    <source>
        <dbReference type="ARBA" id="ARBA00023242"/>
    </source>
</evidence>
<gene>
    <name evidence="7" type="ORF">QBC46DRAFT_436120</name>
</gene>
<dbReference type="SMART" id="SM00398">
    <property type="entry name" value="HMG"/>
    <property type="match status" value="1"/>
</dbReference>
<evidence type="ECO:0000256" key="1">
    <source>
        <dbReference type="ARBA" id="ARBA00023125"/>
    </source>
</evidence>
<dbReference type="GO" id="GO:0003677">
    <property type="term" value="F:DNA binding"/>
    <property type="evidence" value="ECO:0007669"/>
    <property type="project" value="UniProtKB-UniRule"/>
</dbReference>
<evidence type="ECO:0008006" key="9">
    <source>
        <dbReference type="Google" id="ProtNLM"/>
    </source>
</evidence>
<dbReference type="InterPro" id="IPR001660">
    <property type="entry name" value="SAM"/>
</dbReference>
<feature type="region of interest" description="Disordered" evidence="4">
    <location>
        <begin position="486"/>
        <end position="548"/>
    </location>
</feature>
<dbReference type="GO" id="GO:0010468">
    <property type="term" value="P:regulation of gene expression"/>
    <property type="evidence" value="ECO:0007669"/>
    <property type="project" value="TreeGrafter"/>
</dbReference>
<dbReference type="InterPro" id="IPR036910">
    <property type="entry name" value="HMG_box_dom_sf"/>
</dbReference>
<dbReference type="PANTHER" id="PTHR46040">
    <property type="entry name" value="HIGH MOBILITY GROUP PROTEIN 2"/>
    <property type="match status" value="1"/>
</dbReference>
<dbReference type="Pfam" id="PF00536">
    <property type="entry name" value="SAM_1"/>
    <property type="match status" value="1"/>
</dbReference>
<name>A0AAN6NA71_9PEZI</name>
<dbReference type="GO" id="GO:0005634">
    <property type="term" value="C:nucleus"/>
    <property type="evidence" value="ECO:0007669"/>
    <property type="project" value="UniProtKB-UniRule"/>
</dbReference>
<feature type="region of interest" description="Disordered" evidence="4">
    <location>
        <begin position="425"/>
        <end position="456"/>
    </location>
</feature>
<evidence type="ECO:0000256" key="4">
    <source>
        <dbReference type="SAM" id="MobiDB-lite"/>
    </source>
</evidence>
<feature type="domain" description="HMG box" evidence="6">
    <location>
        <begin position="119"/>
        <end position="185"/>
    </location>
</feature>
<organism evidence="7 8">
    <name type="scientific">Diplogelasinospora grovesii</name>
    <dbReference type="NCBI Taxonomy" id="303347"/>
    <lineage>
        <taxon>Eukaryota</taxon>
        <taxon>Fungi</taxon>
        <taxon>Dikarya</taxon>
        <taxon>Ascomycota</taxon>
        <taxon>Pezizomycotina</taxon>
        <taxon>Sordariomycetes</taxon>
        <taxon>Sordariomycetidae</taxon>
        <taxon>Sordariales</taxon>
        <taxon>Diplogelasinosporaceae</taxon>
        <taxon>Diplogelasinospora</taxon>
    </lineage>
</organism>
<feature type="compositionally biased region" description="Polar residues" evidence="4">
    <location>
        <begin position="319"/>
        <end position="336"/>
    </location>
</feature>
<dbReference type="InterPro" id="IPR051965">
    <property type="entry name" value="ChromReg_NeuronalGeneExpr"/>
</dbReference>
<feature type="domain" description="SAM" evidence="5">
    <location>
        <begin position="1"/>
        <end position="45"/>
    </location>
</feature>
<dbReference type="EMBL" id="MU853801">
    <property type="protein sequence ID" value="KAK3940077.1"/>
    <property type="molecule type" value="Genomic_DNA"/>
</dbReference>
<dbReference type="Gene3D" id="1.10.150.50">
    <property type="entry name" value="Transcription Factor, Ets-1"/>
    <property type="match status" value="1"/>
</dbReference>
<feature type="non-terminal residue" evidence="7">
    <location>
        <position position="548"/>
    </location>
</feature>
<feature type="region of interest" description="Disordered" evidence="4">
    <location>
        <begin position="211"/>
        <end position="406"/>
    </location>
</feature>
<dbReference type="SUPFAM" id="SSF47095">
    <property type="entry name" value="HMG-box"/>
    <property type="match status" value="1"/>
</dbReference>
<dbReference type="InterPro" id="IPR009071">
    <property type="entry name" value="HMG_box_dom"/>
</dbReference>
<dbReference type="Pfam" id="PF00505">
    <property type="entry name" value="HMG_box"/>
    <property type="match status" value="1"/>
</dbReference>
<dbReference type="PANTHER" id="PTHR46040:SF3">
    <property type="entry name" value="HIGH MOBILITY GROUP PROTEIN 2"/>
    <property type="match status" value="1"/>
</dbReference>
<feature type="compositionally biased region" description="Basic and acidic residues" evidence="4">
    <location>
        <begin position="520"/>
        <end position="530"/>
    </location>
</feature>
<dbReference type="Proteomes" id="UP001303473">
    <property type="component" value="Unassembled WGS sequence"/>
</dbReference>
<feature type="compositionally biased region" description="Polar residues" evidence="4">
    <location>
        <begin position="256"/>
        <end position="277"/>
    </location>
</feature>
<accession>A0AAN6NA71</accession>
<reference evidence="8" key="1">
    <citation type="journal article" date="2023" name="Mol. Phylogenet. Evol.">
        <title>Genome-scale phylogeny and comparative genomics of the fungal order Sordariales.</title>
        <authorList>
            <person name="Hensen N."/>
            <person name="Bonometti L."/>
            <person name="Westerberg I."/>
            <person name="Brannstrom I.O."/>
            <person name="Guillou S."/>
            <person name="Cros-Aarteil S."/>
            <person name="Calhoun S."/>
            <person name="Haridas S."/>
            <person name="Kuo A."/>
            <person name="Mondo S."/>
            <person name="Pangilinan J."/>
            <person name="Riley R."/>
            <person name="LaButti K."/>
            <person name="Andreopoulos B."/>
            <person name="Lipzen A."/>
            <person name="Chen C."/>
            <person name="Yan M."/>
            <person name="Daum C."/>
            <person name="Ng V."/>
            <person name="Clum A."/>
            <person name="Steindorff A."/>
            <person name="Ohm R.A."/>
            <person name="Martin F."/>
            <person name="Silar P."/>
            <person name="Natvig D.O."/>
            <person name="Lalanne C."/>
            <person name="Gautier V."/>
            <person name="Ament-Velasquez S.L."/>
            <person name="Kruys A."/>
            <person name="Hutchinson M.I."/>
            <person name="Powell A.J."/>
            <person name="Barry K."/>
            <person name="Miller A.N."/>
            <person name="Grigoriev I.V."/>
            <person name="Debuchy R."/>
            <person name="Gladieux P."/>
            <person name="Hiltunen Thoren M."/>
            <person name="Johannesson H."/>
        </authorList>
    </citation>
    <scope>NUCLEOTIDE SEQUENCE [LARGE SCALE GENOMIC DNA]</scope>
    <source>
        <strain evidence="8">CBS 340.73</strain>
    </source>
</reference>
<evidence type="ECO:0000259" key="6">
    <source>
        <dbReference type="PROSITE" id="PS50118"/>
    </source>
</evidence>
<feature type="compositionally biased region" description="Basic and acidic residues" evidence="4">
    <location>
        <begin position="78"/>
        <end position="97"/>
    </location>
</feature>
<keyword evidence="1 3" id="KW-0238">DNA-binding</keyword>
<dbReference type="AlphaFoldDB" id="A0AAN6NA71"/>
<proteinExistence type="predicted"/>
<feature type="compositionally biased region" description="Low complexity" evidence="4">
    <location>
        <begin position="390"/>
        <end position="403"/>
    </location>
</feature>
<sequence length="548" mass="59610">MTPLLENIFGELGISQYLDAFVDQGFDSWETILDITESDLDALGVKLGHRRKLQRRIANSRGLAPDASLVSPTQLSVEEPKLVDGQRPEAPKPEPRESNNVVITKRKYRRHPKADENAPERPPSAYVLFSNKMREDLKGRNLTFTEIAKLVGEYWQNLTQSEKEPFERRAQAAKDKYNADLAEYKKTPLYNKYMAYLQEFKAKHSMQSQGDASKRVKLSESGGVSSGIANATPNGTSRSGSASESGHLGSEPPPSRQQRISSTVSMTDSQYSASMTPGSYHASLDDSIHSPGANSLDRCSQERSPTFSASPRDLPSLPSRRNSSWIDEQRSDQTGIQRHLPSLSDVFDGQRIDASGFSFPRNHLSSSPGPGPPPGLTSDGRPPTLKKEQSSTGSTSSASSYSYPRTPVDGSLPIHALLASKPSSYSSETAAQPHYFSQGAPSPIEHKPSFMHQSPTGVPLSMTNGMLPTCAASYFEGAHTHYTNEGYQMGPPIPQPPTPTLPINSGYGAQTAPPGASPPREVKQEQDAKLDGMSALLKAGEIVDRRAQ</sequence>
<evidence type="ECO:0000259" key="5">
    <source>
        <dbReference type="PROSITE" id="PS50105"/>
    </source>
</evidence>
<comment type="caution">
    <text evidence="7">The sequence shown here is derived from an EMBL/GenBank/DDBJ whole genome shotgun (WGS) entry which is preliminary data.</text>
</comment>
<keyword evidence="2 3" id="KW-0539">Nucleus</keyword>
<feature type="compositionally biased region" description="Polar residues" evidence="4">
    <location>
        <begin position="227"/>
        <end position="244"/>
    </location>
</feature>
<dbReference type="Gene3D" id="1.10.30.10">
    <property type="entry name" value="High mobility group box domain"/>
    <property type="match status" value="1"/>
</dbReference>
<evidence type="ECO:0000313" key="8">
    <source>
        <dbReference type="Proteomes" id="UP001303473"/>
    </source>
</evidence>
<keyword evidence="8" id="KW-1185">Reference proteome</keyword>
<protein>
    <recommendedName>
        <fullName evidence="9">HMG box domain-containing protein</fullName>
    </recommendedName>
</protein>
<feature type="DNA-binding region" description="HMG box" evidence="3">
    <location>
        <begin position="119"/>
        <end position="185"/>
    </location>
</feature>
<feature type="region of interest" description="Disordered" evidence="4">
    <location>
        <begin position="63"/>
        <end position="123"/>
    </location>
</feature>
<dbReference type="InterPro" id="IPR013761">
    <property type="entry name" value="SAM/pointed_sf"/>
</dbReference>
<dbReference type="PROSITE" id="PS50105">
    <property type="entry name" value="SAM_DOMAIN"/>
    <property type="match status" value="1"/>
</dbReference>
<dbReference type="SUPFAM" id="SSF47769">
    <property type="entry name" value="SAM/Pointed domain"/>
    <property type="match status" value="1"/>
</dbReference>
<evidence type="ECO:0000256" key="3">
    <source>
        <dbReference type="PROSITE-ProRule" id="PRU00267"/>
    </source>
</evidence>